<keyword evidence="5" id="KW-1185">Reference proteome</keyword>
<name>A0A839SLP3_9PROT</name>
<dbReference type="InterPro" id="IPR000917">
    <property type="entry name" value="Sulfatase_N"/>
</dbReference>
<evidence type="ECO:0000313" key="4">
    <source>
        <dbReference type="EMBL" id="MBB3063817.1"/>
    </source>
</evidence>
<organism evidence="4 5">
    <name type="scientific">Limibacillus halophilus</name>
    <dbReference type="NCBI Taxonomy" id="1579333"/>
    <lineage>
        <taxon>Bacteria</taxon>
        <taxon>Pseudomonadati</taxon>
        <taxon>Pseudomonadota</taxon>
        <taxon>Alphaproteobacteria</taxon>
        <taxon>Rhodospirillales</taxon>
        <taxon>Rhodovibrionaceae</taxon>
        <taxon>Limibacillus</taxon>
    </lineage>
</organism>
<comment type="caution">
    <text evidence="4">The sequence shown here is derived from an EMBL/GenBank/DDBJ whole genome shotgun (WGS) entry which is preliminary data.</text>
</comment>
<keyword evidence="2" id="KW-0378">Hydrolase</keyword>
<dbReference type="InterPro" id="IPR017850">
    <property type="entry name" value="Alkaline_phosphatase_core_sf"/>
</dbReference>
<dbReference type="Gene3D" id="3.40.720.10">
    <property type="entry name" value="Alkaline Phosphatase, subunit A"/>
    <property type="match status" value="1"/>
</dbReference>
<dbReference type="PANTHER" id="PTHR45953:SF1">
    <property type="entry name" value="IDURONATE 2-SULFATASE"/>
    <property type="match status" value="1"/>
</dbReference>
<accession>A0A839SLP3</accession>
<dbReference type="RefSeq" id="WP_183414634.1">
    <property type="nucleotide sequence ID" value="NZ_JACHXA010000001.1"/>
</dbReference>
<dbReference type="CDD" id="cd16028">
    <property type="entry name" value="PMH"/>
    <property type="match status" value="1"/>
</dbReference>
<feature type="domain" description="Sulfatase N-terminal" evidence="3">
    <location>
        <begin position="2"/>
        <end position="371"/>
    </location>
</feature>
<dbReference type="PANTHER" id="PTHR45953">
    <property type="entry name" value="IDURONATE 2-SULFATASE"/>
    <property type="match status" value="1"/>
</dbReference>
<protein>
    <submittedName>
        <fullName evidence="4">Arylsulfatase A-like enzyme</fullName>
    </submittedName>
</protein>
<keyword evidence="1" id="KW-0479">Metal-binding</keyword>
<evidence type="ECO:0000256" key="2">
    <source>
        <dbReference type="ARBA" id="ARBA00022801"/>
    </source>
</evidence>
<evidence type="ECO:0000256" key="1">
    <source>
        <dbReference type="ARBA" id="ARBA00022723"/>
    </source>
</evidence>
<dbReference type="EMBL" id="JACHXA010000001">
    <property type="protein sequence ID" value="MBB3063817.1"/>
    <property type="molecule type" value="Genomic_DNA"/>
</dbReference>
<dbReference type="GO" id="GO:0005737">
    <property type="term" value="C:cytoplasm"/>
    <property type="evidence" value="ECO:0007669"/>
    <property type="project" value="TreeGrafter"/>
</dbReference>
<dbReference type="Proteomes" id="UP000581135">
    <property type="component" value="Unassembled WGS sequence"/>
</dbReference>
<gene>
    <name evidence="4" type="ORF">FHR98_000082</name>
</gene>
<proteinExistence type="predicted"/>
<evidence type="ECO:0000313" key="5">
    <source>
        <dbReference type="Proteomes" id="UP000581135"/>
    </source>
</evidence>
<dbReference type="Pfam" id="PF00884">
    <property type="entry name" value="Sulfatase"/>
    <property type="match status" value="1"/>
</dbReference>
<dbReference type="SUPFAM" id="SSF53649">
    <property type="entry name" value="Alkaline phosphatase-like"/>
    <property type="match status" value="1"/>
</dbReference>
<evidence type="ECO:0000259" key="3">
    <source>
        <dbReference type="Pfam" id="PF00884"/>
    </source>
</evidence>
<dbReference type="GO" id="GO:0046872">
    <property type="term" value="F:metal ion binding"/>
    <property type="evidence" value="ECO:0007669"/>
    <property type="project" value="UniProtKB-KW"/>
</dbReference>
<dbReference type="AlphaFoldDB" id="A0A839SLP3"/>
<reference evidence="4 5" key="1">
    <citation type="submission" date="2020-08" db="EMBL/GenBank/DDBJ databases">
        <title>Genomic Encyclopedia of Type Strains, Phase III (KMG-III): the genomes of soil and plant-associated and newly described type strains.</title>
        <authorList>
            <person name="Whitman W."/>
        </authorList>
    </citation>
    <scope>NUCLEOTIDE SEQUENCE [LARGE SCALE GENOMIC DNA]</scope>
    <source>
        <strain evidence="4 5">CECT 8803</strain>
    </source>
</reference>
<sequence length="508" mass="57107">MNILLLSVDQWRADCFGFLGHPAVRTPNLDRLAAESVVFRRHFTVAAPCGPARTSLLSGLYPFNHRSITNGTPFDARFPTLPGGLKLAGYDPLLFGYTDTSVDPRTLEPDDPRLLTYEGVMEGFRQIVDVNGDNLGAWLDVLEAKGYDRPERDGDIYLHAERPAQAQGFWDGPARYKAEDSDMAFLTDCVLDRLTQETGDPWFYHLVYLRPHPPLIAPEPYNRIIPRDRVEAPLPMGDGEAHPFLKVWAEQHQKGGYFDPEIDFSALSTSDGTAMRAVYYGLMAEMDFQIGRLLKALESTGQLDNTLLVFTCDHGEMAGDHGLWGKGGWYDGAYRIPLMIRDPKRRKTVGRQVQALTESVDVAATVMDWLGKKAPQSWDGVSLLPWLDGDTPPVWRDHVFWEFDFRDIESGTYEAALGLTPDQCTLNVWRSDNVKYVHFTGLPPLLFDLANDPGERHNLAGDPAWLGKRLEMAEGLLAHRMRHAERTLTNHKLTAKGVLTYEGPRRLG</sequence>
<dbReference type="GO" id="GO:0008484">
    <property type="term" value="F:sulfuric ester hydrolase activity"/>
    <property type="evidence" value="ECO:0007669"/>
    <property type="project" value="TreeGrafter"/>
</dbReference>